<name>A0A7J8C8Y0_MOLMO</name>
<dbReference type="EMBL" id="JACASF010000021">
    <property type="protein sequence ID" value="KAF6407269.1"/>
    <property type="molecule type" value="Genomic_DNA"/>
</dbReference>
<organism evidence="2 3">
    <name type="scientific">Molossus molossus</name>
    <name type="common">Pallas' mastiff bat</name>
    <name type="synonym">Vespertilio molossus</name>
    <dbReference type="NCBI Taxonomy" id="27622"/>
    <lineage>
        <taxon>Eukaryota</taxon>
        <taxon>Metazoa</taxon>
        <taxon>Chordata</taxon>
        <taxon>Craniata</taxon>
        <taxon>Vertebrata</taxon>
        <taxon>Euteleostomi</taxon>
        <taxon>Mammalia</taxon>
        <taxon>Eutheria</taxon>
        <taxon>Laurasiatheria</taxon>
        <taxon>Chiroptera</taxon>
        <taxon>Yangochiroptera</taxon>
        <taxon>Molossidae</taxon>
        <taxon>Molossus</taxon>
    </lineage>
</organism>
<feature type="transmembrane region" description="Helical" evidence="1">
    <location>
        <begin position="126"/>
        <end position="145"/>
    </location>
</feature>
<comment type="caution">
    <text evidence="2">The sequence shown here is derived from an EMBL/GenBank/DDBJ whole genome shotgun (WGS) entry which is preliminary data.</text>
</comment>
<keyword evidence="3" id="KW-1185">Reference proteome</keyword>
<gene>
    <name evidence="2" type="ORF">HJG59_009921</name>
</gene>
<evidence type="ECO:0000313" key="2">
    <source>
        <dbReference type="EMBL" id="KAF6407269.1"/>
    </source>
</evidence>
<keyword evidence="1" id="KW-0812">Transmembrane</keyword>
<feature type="transmembrane region" description="Helical" evidence="1">
    <location>
        <begin position="87"/>
        <end position="106"/>
    </location>
</feature>
<feature type="transmembrane region" description="Helical" evidence="1">
    <location>
        <begin position="152"/>
        <end position="177"/>
    </location>
</feature>
<accession>A0A7J8C8Y0</accession>
<keyword evidence="1" id="KW-0472">Membrane</keyword>
<evidence type="ECO:0000256" key="1">
    <source>
        <dbReference type="SAM" id="Phobius"/>
    </source>
</evidence>
<proteinExistence type="predicted"/>
<dbReference type="Proteomes" id="UP000550707">
    <property type="component" value="Unassembled WGS sequence"/>
</dbReference>
<keyword evidence="1" id="KW-1133">Transmembrane helix</keyword>
<sequence>MELPVGWLLSQKPAPPGCLAAGWLLGVVQTFDEIIQNNVLMPGRSVRQQSCMSCFRLLGKAQESVFHVWNGENPQDDHLNRERGCKLSLMLLHPVFTFISFLISFFYGDENTHNIYSYPSFSKIRIQYPLSGILLFSFNSIFYSCPQIRSLLFLLLLLHLHRLFLLFISIASSFVFISPPPPFFVFLLI</sequence>
<protein>
    <submittedName>
        <fullName evidence="2">Uncharacterized protein</fullName>
    </submittedName>
</protein>
<reference evidence="2 3" key="1">
    <citation type="journal article" date="2020" name="Nature">
        <title>Six reference-quality genomes reveal evolution of bat adaptations.</title>
        <authorList>
            <person name="Jebb D."/>
            <person name="Huang Z."/>
            <person name="Pippel M."/>
            <person name="Hughes G.M."/>
            <person name="Lavrichenko K."/>
            <person name="Devanna P."/>
            <person name="Winkler S."/>
            <person name="Jermiin L.S."/>
            <person name="Skirmuntt E.C."/>
            <person name="Katzourakis A."/>
            <person name="Burkitt-Gray L."/>
            <person name="Ray D.A."/>
            <person name="Sullivan K.A.M."/>
            <person name="Roscito J.G."/>
            <person name="Kirilenko B.M."/>
            <person name="Davalos L.M."/>
            <person name="Corthals A.P."/>
            <person name="Power M.L."/>
            <person name="Jones G."/>
            <person name="Ransome R.D."/>
            <person name="Dechmann D.K.N."/>
            <person name="Locatelli A.G."/>
            <person name="Puechmaille S.J."/>
            <person name="Fedrigo O."/>
            <person name="Jarvis E.D."/>
            <person name="Hiller M."/>
            <person name="Vernes S.C."/>
            <person name="Myers E.W."/>
            <person name="Teeling E.C."/>
        </authorList>
    </citation>
    <scope>NUCLEOTIDE SEQUENCE [LARGE SCALE GENOMIC DNA]</scope>
    <source>
        <strain evidence="2">MMolMol1</strain>
        <tissue evidence="2">Muscle</tissue>
    </source>
</reference>
<evidence type="ECO:0000313" key="3">
    <source>
        <dbReference type="Proteomes" id="UP000550707"/>
    </source>
</evidence>
<dbReference type="AlphaFoldDB" id="A0A7J8C8Y0"/>
<dbReference type="InParanoid" id="A0A7J8C8Y0"/>